<dbReference type="PROSITE" id="PS50801">
    <property type="entry name" value="STAS"/>
    <property type="match status" value="1"/>
</dbReference>
<dbReference type="Gene3D" id="3.30.750.24">
    <property type="entry name" value="STAS domain"/>
    <property type="match status" value="1"/>
</dbReference>
<reference evidence="3" key="1">
    <citation type="journal article" date="2019" name="Int. J. Syst. Evol. Microbiol.">
        <title>The Global Catalogue of Microorganisms (GCM) 10K type strain sequencing project: providing services to taxonomists for standard genome sequencing and annotation.</title>
        <authorList>
            <consortium name="The Broad Institute Genomics Platform"/>
            <consortium name="The Broad Institute Genome Sequencing Center for Infectious Disease"/>
            <person name="Wu L."/>
            <person name="Ma J."/>
        </authorList>
    </citation>
    <scope>NUCLEOTIDE SEQUENCE [LARGE SCALE GENOMIC DNA]</scope>
    <source>
        <strain evidence="3">KACC 12649</strain>
    </source>
</reference>
<dbReference type="CDD" id="cd07043">
    <property type="entry name" value="STAS_anti-anti-sigma_factors"/>
    <property type="match status" value="1"/>
</dbReference>
<sequence length="91" mass="9550">MAEANPMLSLDALTFDTAQAALEQGCLAIRAGETVFDLGGVRAADSSGVALLLAWQRRARDAGQKLTFINVPCNIDALTQLYGLDGVLARG</sequence>
<dbReference type="EMBL" id="JBHSMU010000009">
    <property type="protein sequence ID" value="MFC5459921.1"/>
    <property type="molecule type" value="Genomic_DNA"/>
</dbReference>
<feature type="domain" description="STAS" evidence="1">
    <location>
        <begin position="1"/>
        <end position="91"/>
    </location>
</feature>
<evidence type="ECO:0000259" key="1">
    <source>
        <dbReference type="PROSITE" id="PS50801"/>
    </source>
</evidence>
<protein>
    <submittedName>
        <fullName evidence="2">Lipid asymmetry maintenance protein MlaB</fullName>
    </submittedName>
</protein>
<dbReference type="InterPro" id="IPR002645">
    <property type="entry name" value="STAS_dom"/>
</dbReference>
<evidence type="ECO:0000313" key="2">
    <source>
        <dbReference type="EMBL" id="MFC5459921.1"/>
    </source>
</evidence>
<name>A0ABW0L554_9BURK</name>
<dbReference type="InterPro" id="IPR036513">
    <property type="entry name" value="STAS_dom_sf"/>
</dbReference>
<dbReference type="Proteomes" id="UP001596050">
    <property type="component" value="Unassembled WGS sequence"/>
</dbReference>
<proteinExistence type="predicted"/>
<dbReference type="Pfam" id="PF13466">
    <property type="entry name" value="STAS_2"/>
    <property type="match status" value="1"/>
</dbReference>
<gene>
    <name evidence="2" type="ORF">ACFPN5_08875</name>
</gene>
<organism evidence="2 3">
    <name type="scientific">Massilia niabensis</name>
    <dbReference type="NCBI Taxonomy" id="544910"/>
    <lineage>
        <taxon>Bacteria</taxon>
        <taxon>Pseudomonadati</taxon>
        <taxon>Pseudomonadota</taxon>
        <taxon>Betaproteobacteria</taxon>
        <taxon>Burkholderiales</taxon>
        <taxon>Oxalobacteraceae</taxon>
        <taxon>Telluria group</taxon>
        <taxon>Massilia</taxon>
    </lineage>
</organism>
<dbReference type="SUPFAM" id="SSF52091">
    <property type="entry name" value="SpoIIaa-like"/>
    <property type="match status" value="1"/>
</dbReference>
<evidence type="ECO:0000313" key="3">
    <source>
        <dbReference type="Proteomes" id="UP001596050"/>
    </source>
</evidence>
<comment type="caution">
    <text evidence="2">The sequence shown here is derived from an EMBL/GenBank/DDBJ whole genome shotgun (WGS) entry which is preliminary data.</text>
</comment>
<dbReference type="RefSeq" id="WP_379782242.1">
    <property type="nucleotide sequence ID" value="NZ_JBHSMU010000009.1"/>
</dbReference>
<keyword evidence="3" id="KW-1185">Reference proteome</keyword>
<dbReference type="InterPro" id="IPR058548">
    <property type="entry name" value="MlaB-like_STAS"/>
</dbReference>
<accession>A0ABW0L554</accession>